<dbReference type="Pfam" id="PF07147">
    <property type="entry name" value="PDCD9"/>
    <property type="match status" value="1"/>
</dbReference>
<keyword evidence="6" id="KW-1185">Reference proteome</keyword>
<comment type="caution">
    <text evidence="5">The sequence shown here is derived from an EMBL/GenBank/DDBJ whole genome shotgun (WGS) entry which is preliminary data.</text>
</comment>
<comment type="subcellular location">
    <subcellularLocation>
        <location evidence="1">Mitochondrion</location>
    </subcellularLocation>
</comment>
<keyword evidence="4" id="KW-0687">Ribonucleoprotein</keyword>
<accession>A0ABQ9EJL9</accession>
<dbReference type="InterPro" id="IPR010793">
    <property type="entry name" value="Ribosomal_mL37/mL65"/>
</dbReference>
<evidence type="ECO:0000256" key="1">
    <source>
        <dbReference type="ARBA" id="ARBA00004173"/>
    </source>
</evidence>
<sequence>MSLLRCAAKKQIARFCFNTKKSFATQTSLQETETDAVYPPVKPKWPPGDWGDLSRETAWKRYKEKENLLAIPTVQDRLDYFKNKGEYGRKVWQFNPGTNLVPRTFEYQQDKTKSLLIESSLPHIYDEINVDDEISLLKPVIIDTLLLENEFISREKVDPREKAKYVLRNMLLNFTTLLSYKFEHLSTGCLTEDVLIKAFWDRYQTPRPRPKKIKELREYAPDTIPLLRIKIQPYSKQIKNSRYRISGFPESAEFIGEITADFQYRSEKMLPEFVPYTDPLCTEEYNTKSPQCYPSILGQSFDWKKLETKVGNAETKKKEKKKKKEKLNLKSYNLGDPWEYGTFTIINPYSFNSLKYEENTGEKYGQMYRKGYGLGASFLYTVAQAYSQGFNSYIDVTYPFTTQTILTDGRTFSFHAYQLNTLELWKCNKTNPLQNICWQIPEKNLYDVIENGEVKGFNDEVFKTLLKFIVLEPVDRGYNLKPTIPLDSPDQQKKPETYLEKEKIVEIVEKETEFDKKIKLTIIYIPDLMIAALQKATDYIITSFLNKKLHLALVIEALCPYRKVERSGENQILLADLLPLPKSYAYDISYTSKLRTDVLYTCIYNHDLLAQPKQIVLYSLYQEYLKNRKCFAICKNLQAYNHIKFIMLFLMMLQFIVQEKYNSRNSAKAVKPKSKFLWKETMELLPDFA</sequence>
<gene>
    <name evidence="5" type="ORF">KUTeg_018562</name>
</gene>
<reference evidence="5 6" key="1">
    <citation type="submission" date="2022-12" db="EMBL/GenBank/DDBJ databases">
        <title>Chromosome-level genome of Tegillarca granosa.</title>
        <authorList>
            <person name="Kim J."/>
        </authorList>
    </citation>
    <scope>NUCLEOTIDE SEQUENCE [LARGE SCALE GENOMIC DNA]</scope>
    <source>
        <strain evidence="5">Teg-2019</strain>
        <tissue evidence="5">Adductor muscle</tissue>
    </source>
</reference>
<organism evidence="5 6">
    <name type="scientific">Tegillarca granosa</name>
    <name type="common">Malaysian cockle</name>
    <name type="synonym">Anadara granosa</name>
    <dbReference type="NCBI Taxonomy" id="220873"/>
    <lineage>
        <taxon>Eukaryota</taxon>
        <taxon>Metazoa</taxon>
        <taxon>Spiralia</taxon>
        <taxon>Lophotrochozoa</taxon>
        <taxon>Mollusca</taxon>
        <taxon>Bivalvia</taxon>
        <taxon>Autobranchia</taxon>
        <taxon>Pteriomorphia</taxon>
        <taxon>Arcoida</taxon>
        <taxon>Arcoidea</taxon>
        <taxon>Arcidae</taxon>
        <taxon>Tegillarca</taxon>
    </lineage>
</organism>
<keyword evidence="3" id="KW-0496">Mitochondrion</keyword>
<dbReference type="EMBL" id="JARBDR010000903">
    <property type="protein sequence ID" value="KAJ8304979.1"/>
    <property type="molecule type" value="Genomic_DNA"/>
</dbReference>
<evidence type="ECO:0000313" key="5">
    <source>
        <dbReference type="EMBL" id="KAJ8304979.1"/>
    </source>
</evidence>
<name>A0ABQ9EJL9_TEGGR</name>
<evidence type="ECO:0000256" key="3">
    <source>
        <dbReference type="ARBA" id="ARBA00023128"/>
    </source>
</evidence>
<dbReference type="Proteomes" id="UP001217089">
    <property type="component" value="Unassembled WGS sequence"/>
</dbReference>
<dbReference type="PANTHER" id="PTHR13014:SF3">
    <property type="entry name" value="LARGE RIBOSOMAL SUBUNIT PROTEIN ML65"/>
    <property type="match status" value="1"/>
</dbReference>
<proteinExistence type="predicted"/>
<keyword evidence="2" id="KW-0689">Ribosomal protein</keyword>
<protein>
    <recommendedName>
        <fullName evidence="7">28S ribosomal protein S30, mitochondrial</fullName>
    </recommendedName>
</protein>
<evidence type="ECO:0000313" key="6">
    <source>
        <dbReference type="Proteomes" id="UP001217089"/>
    </source>
</evidence>
<evidence type="ECO:0000256" key="4">
    <source>
        <dbReference type="ARBA" id="ARBA00023274"/>
    </source>
</evidence>
<dbReference type="InterPro" id="IPR039982">
    <property type="entry name" value="Ribosomal_mL65"/>
</dbReference>
<evidence type="ECO:0008006" key="7">
    <source>
        <dbReference type="Google" id="ProtNLM"/>
    </source>
</evidence>
<dbReference type="PANTHER" id="PTHR13014">
    <property type="entry name" value="MITOCHONDRIAL 28S RIBOSOMAL PROTEIN S30/P52 PRO-APOTOTIC PROTEIN"/>
    <property type="match status" value="1"/>
</dbReference>
<evidence type="ECO:0000256" key="2">
    <source>
        <dbReference type="ARBA" id="ARBA00022980"/>
    </source>
</evidence>